<comment type="catalytic activity">
    <reaction evidence="12 13">
        <text>(S)-2,3,4,5-tetrahydrodipicolinate + NAD(+) + H2O = (2S,4S)-4-hydroxy-2,3,4,5-tetrahydrodipicolinate + NADH + H(+)</text>
        <dbReference type="Rhea" id="RHEA:35323"/>
        <dbReference type="ChEBI" id="CHEBI:15377"/>
        <dbReference type="ChEBI" id="CHEBI:15378"/>
        <dbReference type="ChEBI" id="CHEBI:16845"/>
        <dbReference type="ChEBI" id="CHEBI:57540"/>
        <dbReference type="ChEBI" id="CHEBI:57945"/>
        <dbReference type="ChEBI" id="CHEBI:67139"/>
        <dbReference type="EC" id="1.17.1.8"/>
    </reaction>
</comment>
<evidence type="ECO:0000256" key="2">
    <source>
        <dbReference type="ARBA" id="ARBA00022490"/>
    </source>
</evidence>
<comment type="caution">
    <text evidence="13">Was originally thought to be a dihydrodipicolinate reductase (DHDPR), catalyzing the conversion of dihydrodipicolinate to tetrahydrodipicolinate. However, it was shown in E.coli that the substrate of the enzymatic reaction is not dihydrodipicolinate (DHDP) but in fact (2S,4S)-4-hydroxy-2,3,4,5-tetrahydrodipicolinic acid (HTPA), the product released by the DapA-catalyzed reaction.</text>
</comment>
<dbReference type="EC" id="1.17.1.8" evidence="10 13"/>
<dbReference type="SUPFAM" id="SSF55347">
    <property type="entry name" value="Glyceraldehyde-3-phosphate dehydrogenase-like, C-terminal domain"/>
    <property type="match status" value="1"/>
</dbReference>
<dbReference type="GO" id="GO:0051287">
    <property type="term" value="F:NAD binding"/>
    <property type="evidence" value="ECO:0007669"/>
    <property type="project" value="UniProtKB-UniRule"/>
</dbReference>
<dbReference type="PIRSF" id="PIRSF000161">
    <property type="entry name" value="DHPR"/>
    <property type="match status" value="1"/>
</dbReference>
<dbReference type="GO" id="GO:0009089">
    <property type="term" value="P:lysine biosynthetic process via diaminopimelate"/>
    <property type="evidence" value="ECO:0007669"/>
    <property type="project" value="UniProtKB-UniRule"/>
</dbReference>
<evidence type="ECO:0000256" key="7">
    <source>
        <dbReference type="ARBA" id="ARBA00023027"/>
    </source>
</evidence>
<keyword evidence="8 13" id="KW-0457">Lysine biosynthesis</keyword>
<evidence type="ECO:0000259" key="14">
    <source>
        <dbReference type="Pfam" id="PF01113"/>
    </source>
</evidence>
<dbReference type="HAMAP" id="MF_00102">
    <property type="entry name" value="DapB"/>
    <property type="match status" value="1"/>
</dbReference>
<feature type="binding site" evidence="13">
    <location>
        <begin position="11"/>
        <end position="16"/>
    </location>
    <ligand>
        <name>NAD(+)</name>
        <dbReference type="ChEBI" id="CHEBI:57540"/>
    </ligand>
</feature>
<feature type="binding site" evidence="13">
    <location>
        <begin position="167"/>
        <end position="168"/>
    </location>
    <ligand>
        <name>(S)-2,3,4,5-tetrahydrodipicolinate</name>
        <dbReference type="ChEBI" id="CHEBI:16845"/>
    </ligand>
</feature>
<keyword evidence="5 13" id="KW-0220">Diaminopimelate biosynthesis</keyword>
<feature type="binding site" evidence="13">
    <location>
        <position position="158"/>
    </location>
    <ligand>
        <name>(S)-2,3,4,5-tetrahydrodipicolinate</name>
        <dbReference type="ChEBI" id="CHEBI:16845"/>
    </ligand>
</feature>
<comment type="caution">
    <text evidence="13">Lacks conserved residue(s) required for the propagation of feature annotation.</text>
</comment>
<feature type="binding site" evidence="13">
    <location>
        <position position="38"/>
    </location>
    <ligand>
        <name>NADP(+)</name>
        <dbReference type="ChEBI" id="CHEBI:58349"/>
    </ligand>
</feature>
<evidence type="ECO:0000313" key="16">
    <source>
        <dbReference type="EMBL" id="RUO22028.1"/>
    </source>
</evidence>
<comment type="pathway">
    <text evidence="9 13">Amino-acid biosynthesis; L-lysine biosynthesis via DAP pathway; (S)-tetrahydrodipicolinate from L-aspartate: step 4/4.</text>
</comment>
<dbReference type="InterPro" id="IPR023940">
    <property type="entry name" value="DHDPR_bac"/>
</dbReference>
<comment type="subunit">
    <text evidence="13">Homotetramer.</text>
</comment>
<name>A0A432VZF6_9GAMM</name>
<keyword evidence="17" id="KW-1185">Reference proteome</keyword>
<sequence>MTASIKVAVVGASGRMGREVVRAATQQSNFELTAAIGRAGSDTIGLDSGVLASGQANGVAITDDLAALAGADVIIDFALPEGLAQRAETYIELAKPVVVCVTGLDEAGRDALALAATSVPIVYAANTSVGVNLLAALTEQASAVFGDQADIEVLEAHHTRKVDAPSGTALLLGEAAARGRGQILSDVAELNRNADDHVYEKGSIGFATLRAGDIVGEHTVYLVVGGERIELTHRVANRSTFADGALRAAAWLTLGKNPQIYAMKDVLGLD</sequence>
<dbReference type="OrthoDB" id="9790352at2"/>
<keyword evidence="2 13" id="KW-0963">Cytoplasm</keyword>
<dbReference type="CDD" id="cd02274">
    <property type="entry name" value="DHDPR_N"/>
    <property type="match status" value="1"/>
</dbReference>
<feature type="binding site" evidence="13">
    <location>
        <begin position="124"/>
        <end position="127"/>
    </location>
    <ligand>
        <name>NAD(+)</name>
        <dbReference type="ChEBI" id="CHEBI:57540"/>
    </ligand>
</feature>
<dbReference type="Pfam" id="PF01113">
    <property type="entry name" value="DapB_N"/>
    <property type="match status" value="1"/>
</dbReference>
<keyword evidence="3 13" id="KW-0028">Amino-acid biosynthesis</keyword>
<dbReference type="AlphaFoldDB" id="A0A432VZF6"/>
<dbReference type="GO" id="GO:0016726">
    <property type="term" value="F:oxidoreductase activity, acting on CH or CH2 groups, NAD or NADP as acceptor"/>
    <property type="evidence" value="ECO:0007669"/>
    <property type="project" value="UniProtKB-UniRule"/>
</dbReference>
<evidence type="ECO:0000256" key="9">
    <source>
        <dbReference type="ARBA" id="ARBA00037922"/>
    </source>
</evidence>
<dbReference type="PROSITE" id="PS01298">
    <property type="entry name" value="DAPB"/>
    <property type="match status" value="1"/>
</dbReference>
<proteinExistence type="inferred from homology"/>
<dbReference type="RefSeq" id="WP_126791399.1">
    <property type="nucleotide sequence ID" value="NZ_PIPI01000001.1"/>
</dbReference>
<evidence type="ECO:0000256" key="12">
    <source>
        <dbReference type="ARBA" id="ARBA00049396"/>
    </source>
</evidence>
<dbReference type="Gene3D" id="3.40.50.720">
    <property type="entry name" value="NAD(P)-binding Rossmann-like Domain"/>
    <property type="match status" value="1"/>
</dbReference>
<accession>A0A432VZF6</accession>
<comment type="catalytic activity">
    <reaction evidence="11 13">
        <text>(S)-2,3,4,5-tetrahydrodipicolinate + NADP(+) + H2O = (2S,4S)-4-hydroxy-2,3,4,5-tetrahydrodipicolinate + NADPH + H(+)</text>
        <dbReference type="Rhea" id="RHEA:35331"/>
        <dbReference type="ChEBI" id="CHEBI:15377"/>
        <dbReference type="ChEBI" id="CHEBI:15378"/>
        <dbReference type="ChEBI" id="CHEBI:16845"/>
        <dbReference type="ChEBI" id="CHEBI:57783"/>
        <dbReference type="ChEBI" id="CHEBI:58349"/>
        <dbReference type="ChEBI" id="CHEBI:67139"/>
        <dbReference type="EC" id="1.17.1.8"/>
    </reaction>
</comment>
<evidence type="ECO:0000256" key="10">
    <source>
        <dbReference type="ARBA" id="ARBA00038983"/>
    </source>
</evidence>
<dbReference type="Pfam" id="PF05173">
    <property type="entry name" value="DapB_C"/>
    <property type="match status" value="1"/>
</dbReference>
<evidence type="ECO:0000256" key="8">
    <source>
        <dbReference type="ARBA" id="ARBA00023154"/>
    </source>
</evidence>
<feature type="domain" description="Dihydrodipicolinate reductase C-terminal" evidence="15">
    <location>
        <begin position="130"/>
        <end position="267"/>
    </location>
</feature>
<keyword evidence="6 13" id="KW-0560">Oxidoreductase</keyword>
<evidence type="ECO:0000313" key="17">
    <source>
        <dbReference type="Proteomes" id="UP000288212"/>
    </source>
</evidence>
<comment type="function">
    <text evidence="13">Catalyzes the conversion of 4-hydroxy-tetrahydrodipicolinate (HTPA) to tetrahydrodipicolinate.</text>
</comment>
<dbReference type="Gene3D" id="3.30.360.10">
    <property type="entry name" value="Dihydrodipicolinate Reductase, domain 2"/>
    <property type="match status" value="1"/>
</dbReference>
<dbReference type="SUPFAM" id="SSF51735">
    <property type="entry name" value="NAD(P)-binding Rossmann-fold domains"/>
    <property type="match status" value="1"/>
</dbReference>
<evidence type="ECO:0000256" key="6">
    <source>
        <dbReference type="ARBA" id="ARBA00023002"/>
    </source>
</evidence>
<dbReference type="UniPathway" id="UPA00034">
    <property type="reaction ID" value="UER00018"/>
</dbReference>
<comment type="subcellular location">
    <subcellularLocation>
        <location evidence="13">Cytoplasm</location>
    </subcellularLocation>
</comment>
<dbReference type="GO" id="GO:0050661">
    <property type="term" value="F:NADP binding"/>
    <property type="evidence" value="ECO:0007669"/>
    <property type="project" value="UniProtKB-UniRule"/>
</dbReference>
<evidence type="ECO:0000259" key="15">
    <source>
        <dbReference type="Pfam" id="PF05173"/>
    </source>
</evidence>
<dbReference type="PANTHER" id="PTHR20836:SF0">
    <property type="entry name" value="4-HYDROXY-TETRAHYDRODIPICOLINATE REDUCTASE 1, CHLOROPLASTIC-RELATED"/>
    <property type="match status" value="1"/>
</dbReference>
<dbReference type="EMBL" id="PIPI01000001">
    <property type="protein sequence ID" value="RUO22028.1"/>
    <property type="molecule type" value="Genomic_DNA"/>
</dbReference>
<dbReference type="InterPro" id="IPR000846">
    <property type="entry name" value="DapB_N"/>
</dbReference>
<evidence type="ECO:0000256" key="3">
    <source>
        <dbReference type="ARBA" id="ARBA00022605"/>
    </source>
</evidence>
<organism evidence="16 17">
    <name type="scientific">Aliidiomarina haloalkalitolerans</name>
    <dbReference type="NCBI Taxonomy" id="859059"/>
    <lineage>
        <taxon>Bacteria</taxon>
        <taxon>Pseudomonadati</taxon>
        <taxon>Pseudomonadota</taxon>
        <taxon>Gammaproteobacteria</taxon>
        <taxon>Alteromonadales</taxon>
        <taxon>Idiomarinaceae</taxon>
        <taxon>Aliidiomarina</taxon>
    </lineage>
</organism>
<evidence type="ECO:0000256" key="4">
    <source>
        <dbReference type="ARBA" id="ARBA00022857"/>
    </source>
</evidence>
<dbReference type="PANTHER" id="PTHR20836">
    <property type="entry name" value="DIHYDRODIPICOLINATE REDUCTASE"/>
    <property type="match status" value="1"/>
</dbReference>
<evidence type="ECO:0000256" key="5">
    <source>
        <dbReference type="ARBA" id="ARBA00022915"/>
    </source>
</evidence>
<comment type="similarity">
    <text evidence="1 13">Belongs to the DapB family.</text>
</comment>
<feature type="binding site" evidence="13">
    <location>
        <begin position="100"/>
        <end position="102"/>
    </location>
    <ligand>
        <name>NAD(+)</name>
        <dbReference type="ChEBI" id="CHEBI:57540"/>
    </ligand>
</feature>
<evidence type="ECO:0000256" key="13">
    <source>
        <dbReference type="HAMAP-Rule" id="MF_00102"/>
    </source>
</evidence>
<protein>
    <recommendedName>
        <fullName evidence="10 13">4-hydroxy-tetrahydrodipicolinate reductase</fullName>
        <shortName evidence="13">HTPA reductase</shortName>
        <ecNumber evidence="10 13">1.17.1.8</ecNumber>
    </recommendedName>
</protein>
<dbReference type="GO" id="GO:0005829">
    <property type="term" value="C:cytosol"/>
    <property type="evidence" value="ECO:0007669"/>
    <property type="project" value="TreeGrafter"/>
</dbReference>
<feature type="domain" description="Dihydrodipicolinate reductase N-terminal" evidence="14">
    <location>
        <begin position="5"/>
        <end position="126"/>
    </location>
</feature>
<dbReference type="FunFam" id="3.30.360.10:FF:000004">
    <property type="entry name" value="4-hydroxy-tetrahydrodipicolinate reductase"/>
    <property type="match status" value="1"/>
</dbReference>
<evidence type="ECO:0000256" key="1">
    <source>
        <dbReference type="ARBA" id="ARBA00006642"/>
    </source>
</evidence>
<feature type="active site" description="Proton donor" evidence="13">
    <location>
        <position position="161"/>
    </location>
</feature>
<evidence type="ECO:0000256" key="11">
    <source>
        <dbReference type="ARBA" id="ARBA00049080"/>
    </source>
</evidence>
<dbReference type="NCBIfam" id="TIGR00036">
    <property type="entry name" value="dapB"/>
    <property type="match status" value="1"/>
</dbReference>
<keyword evidence="4 13" id="KW-0521">NADP</keyword>
<reference evidence="16 17" key="1">
    <citation type="journal article" date="2011" name="Front. Microbiol.">
        <title>Genomic signatures of strain selection and enhancement in Bacillus atrophaeus var. globigii, a historical biowarfare simulant.</title>
        <authorList>
            <person name="Gibbons H.S."/>
            <person name="Broomall S.M."/>
            <person name="McNew L.A."/>
            <person name="Daligault H."/>
            <person name="Chapman C."/>
            <person name="Bruce D."/>
            <person name="Karavis M."/>
            <person name="Krepps M."/>
            <person name="McGregor P.A."/>
            <person name="Hong C."/>
            <person name="Park K.H."/>
            <person name="Akmal A."/>
            <person name="Feldman A."/>
            <person name="Lin J.S."/>
            <person name="Chang W.E."/>
            <person name="Higgs B.W."/>
            <person name="Demirev P."/>
            <person name="Lindquist J."/>
            <person name="Liem A."/>
            <person name="Fochler E."/>
            <person name="Read T.D."/>
            <person name="Tapia R."/>
            <person name="Johnson S."/>
            <person name="Bishop-Lilly K.A."/>
            <person name="Detter C."/>
            <person name="Han C."/>
            <person name="Sozhamannan S."/>
            <person name="Rosenzweig C.N."/>
            <person name="Skowronski E.W."/>
        </authorList>
    </citation>
    <scope>NUCLEOTIDE SEQUENCE [LARGE SCALE GENOMIC DNA]</scope>
    <source>
        <strain evidence="16 17">AK5</strain>
    </source>
</reference>
<dbReference type="InterPro" id="IPR022663">
    <property type="entry name" value="DapB_C"/>
</dbReference>
<dbReference type="GO" id="GO:0008839">
    <property type="term" value="F:4-hydroxy-tetrahydrodipicolinate reductase"/>
    <property type="evidence" value="ECO:0007669"/>
    <property type="project" value="UniProtKB-UniRule"/>
</dbReference>
<feature type="active site" description="Proton donor/acceptor" evidence="13">
    <location>
        <position position="157"/>
    </location>
</feature>
<dbReference type="GO" id="GO:0019877">
    <property type="term" value="P:diaminopimelate biosynthetic process"/>
    <property type="evidence" value="ECO:0007669"/>
    <property type="project" value="UniProtKB-UniRule"/>
</dbReference>
<gene>
    <name evidence="13" type="primary">dapB</name>
    <name evidence="16" type="ORF">CWE06_04130</name>
</gene>
<dbReference type="InterPro" id="IPR022664">
    <property type="entry name" value="DapB_N_CS"/>
</dbReference>
<dbReference type="InterPro" id="IPR036291">
    <property type="entry name" value="NAD(P)-bd_dom_sf"/>
</dbReference>
<comment type="caution">
    <text evidence="16">The sequence shown here is derived from an EMBL/GenBank/DDBJ whole genome shotgun (WGS) entry which is preliminary data.</text>
</comment>
<dbReference type="Proteomes" id="UP000288212">
    <property type="component" value="Unassembled WGS sequence"/>
</dbReference>
<keyword evidence="7 13" id="KW-0520">NAD</keyword>